<dbReference type="Gene3D" id="1.10.10.10">
    <property type="entry name" value="Winged helix-like DNA-binding domain superfamily/Winged helix DNA-binding domain"/>
    <property type="match status" value="1"/>
</dbReference>
<dbReference type="RefSeq" id="WP_194929150.1">
    <property type="nucleotide sequence ID" value="NZ_JADLZT010000001.1"/>
</dbReference>
<sequence>MHSQSATKVARYRFGALVLDPARRELQRDGDALLLPARALECLLYLIEHRDRAVGRDELVQAVFARPDVSDAQLAQIVLRARRAIGDDGQGQRAIRTVPRFGFRWCAPVTVLEEATPEAASVALPGPANEPAATETPCNLAADPVEPFACATAAARRTVAWRWRTQADFGFVTALFVALMFLFGPWPWDRSGVADAHAGATGHGAIVVLPLHVSGPGDATWARLGMMDYVVDRMRRADLPVWSSEATLSLLRAGDHAQPDPQWLRRHTDAEWIVRGHARRERQRWQVTLTATDGTGLMQRGVASDVDLVAATRVAGDRLMSALGAVSPGGASASTGLEERMLRAQAAVLANELDVARRILLAAPELQRSAPQLGYRLAQIDFRAGRNSAGLAAVTRLLGSREAIRDATFRGQLLTLRGSFLMRLDRHAEAAQSFDEAVAQLESRSGGIDLGRALNGRGSAHSARQQFDAALSDLGQARVQLLRSGDRLAVARVDGNLGIVEMERRRPQQAVQYFAKAERDFEAMGAANELAGVRSMLTASHLQLLQTGAALAVSERGWAMRSRVRDPTQVADLLLARAEALIGAGRLREARELLRMPEAGGAAATDFGRREFLQAELARQAGDTRSVAMLATVALQDWPAGRNPRLRAWMQVRRNEAALQADLPVLREAPDVFAGDPLARTLDAALRDRRAGRDMQAGLSYQEAMRLAESGGIPGEIAHAAIAYAHWLMQTGELDEAASLAGRVAPWAEHDFELAMLQVELYRRMEQPREWRAALEHAHRLAGERPIPAELSLAPRPTGAVATASP</sequence>
<dbReference type="InterPro" id="IPR016032">
    <property type="entry name" value="Sig_transdc_resp-reg_C-effctor"/>
</dbReference>
<dbReference type="PROSITE" id="PS51755">
    <property type="entry name" value="OMPR_PHOB"/>
    <property type="match status" value="1"/>
</dbReference>
<dbReference type="Proteomes" id="UP001429984">
    <property type="component" value="Unassembled WGS sequence"/>
</dbReference>
<dbReference type="EMBL" id="JADLZT010000001">
    <property type="protein sequence ID" value="MBF6022537.1"/>
    <property type="molecule type" value="Genomic_DNA"/>
</dbReference>
<dbReference type="InterPro" id="IPR036388">
    <property type="entry name" value="WH-like_DNA-bd_sf"/>
</dbReference>
<gene>
    <name evidence="5" type="ORF">IU514_00710</name>
</gene>
<dbReference type="Pfam" id="PF00486">
    <property type="entry name" value="Trans_reg_C"/>
    <property type="match status" value="1"/>
</dbReference>
<dbReference type="SUPFAM" id="SSF48452">
    <property type="entry name" value="TPR-like"/>
    <property type="match status" value="1"/>
</dbReference>
<accession>A0ABS0B230</accession>
<dbReference type="CDD" id="cd00383">
    <property type="entry name" value="trans_reg_C"/>
    <property type="match status" value="1"/>
</dbReference>
<keyword evidence="3" id="KW-0812">Transmembrane</keyword>
<dbReference type="SUPFAM" id="SSF46894">
    <property type="entry name" value="C-terminal effector domain of the bipartite response regulators"/>
    <property type="match status" value="1"/>
</dbReference>
<keyword evidence="3" id="KW-1133">Transmembrane helix</keyword>
<dbReference type="Gene3D" id="1.25.40.10">
    <property type="entry name" value="Tetratricopeptide repeat domain"/>
    <property type="match status" value="1"/>
</dbReference>
<dbReference type="PANTHER" id="PTHR47691:SF3">
    <property type="entry name" value="HTH-TYPE TRANSCRIPTIONAL REGULATOR RV0890C-RELATED"/>
    <property type="match status" value="1"/>
</dbReference>
<organism evidence="5 6">
    <name type="scientific">Lysobacter niastensis</name>
    <dbReference type="NCBI Taxonomy" id="380629"/>
    <lineage>
        <taxon>Bacteria</taxon>
        <taxon>Pseudomonadati</taxon>
        <taxon>Pseudomonadota</taxon>
        <taxon>Gammaproteobacteria</taxon>
        <taxon>Lysobacterales</taxon>
        <taxon>Lysobacteraceae</taxon>
        <taxon>Lysobacter</taxon>
    </lineage>
</organism>
<keyword evidence="1 2" id="KW-0238">DNA-binding</keyword>
<dbReference type="SMART" id="SM00862">
    <property type="entry name" value="Trans_reg_C"/>
    <property type="match status" value="1"/>
</dbReference>
<dbReference type="PANTHER" id="PTHR47691">
    <property type="entry name" value="REGULATOR-RELATED"/>
    <property type="match status" value="1"/>
</dbReference>
<feature type="transmembrane region" description="Helical" evidence="3">
    <location>
        <begin position="169"/>
        <end position="188"/>
    </location>
</feature>
<keyword evidence="6" id="KW-1185">Reference proteome</keyword>
<protein>
    <submittedName>
        <fullName evidence="5">Winged helix-turn-helix domain-containing protein</fullName>
    </submittedName>
</protein>
<evidence type="ECO:0000313" key="5">
    <source>
        <dbReference type="EMBL" id="MBF6022537.1"/>
    </source>
</evidence>
<name>A0ABS0B230_9GAMM</name>
<comment type="caution">
    <text evidence="5">The sequence shown here is derived from an EMBL/GenBank/DDBJ whole genome shotgun (WGS) entry which is preliminary data.</text>
</comment>
<evidence type="ECO:0000256" key="1">
    <source>
        <dbReference type="ARBA" id="ARBA00023125"/>
    </source>
</evidence>
<dbReference type="InterPro" id="IPR011990">
    <property type="entry name" value="TPR-like_helical_dom_sf"/>
</dbReference>
<dbReference type="InterPro" id="IPR001867">
    <property type="entry name" value="OmpR/PhoB-type_DNA-bd"/>
</dbReference>
<evidence type="ECO:0000256" key="2">
    <source>
        <dbReference type="PROSITE-ProRule" id="PRU01091"/>
    </source>
</evidence>
<evidence type="ECO:0000256" key="3">
    <source>
        <dbReference type="SAM" id="Phobius"/>
    </source>
</evidence>
<proteinExistence type="predicted"/>
<evidence type="ECO:0000259" key="4">
    <source>
        <dbReference type="PROSITE" id="PS51755"/>
    </source>
</evidence>
<keyword evidence="3" id="KW-0472">Membrane</keyword>
<evidence type="ECO:0000313" key="6">
    <source>
        <dbReference type="Proteomes" id="UP001429984"/>
    </source>
</evidence>
<reference evidence="5 6" key="1">
    <citation type="submission" date="2020-11" db="EMBL/GenBank/DDBJ databases">
        <title>Draft Genome Sequence and Secondary Metabolite Biosynthetic Potential of the Lysobacter niastensis Type strain DSM 18481.</title>
        <authorList>
            <person name="Turrini P."/>
            <person name="Artuso I."/>
            <person name="Tescari M."/>
            <person name="Lugli G.A."/>
            <person name="Frangipani E."/>
            <person name="Ventura M."/>
            <person name="Visca P."/>
        </authorList>
    </citation>
    <scope>NUCLEOTIDE SEQUENCE [LARGE SCALE GENOMIC DNA]</scope>
    <source>
        <strain evidence="5 6">DSM 18481</strain>
    </source>
</reference>
<feature type="DNA-binding region" description="OmpR/PhoB-type" evidence="2">
    <location>
        <begin position="9"/>
        <end position="107"/>
    </location>
</feature>
<feature type="domain" description="OmpR/PhoB-type" evidence="4">
    <location>
        <begin position="9"/>
        <end position="107"/>
    </location>
</feature>